<feature type="compositionally biased region" description="Polar residues" evidence="1">
    <location>
        <begin position="1"/>
        <end position="18"/>
    </location>
</feature>
<dbReference type="Proteomes" id="UP000094385">
    <property type="component" value="Unassembled WGS sequence"/>
</dbReference>
<evidence type="ECO:0000313" key="3">
    <source>
        <dbReference type="Proteomes" id="UP000094385"/>
    </source>
</evidence>
<gene>
    <name evidence="2" type="ORF">LIPSTDRAFT_4679</name>
</gene>
<organism evidence="2 3">
    <name type="scientific">Lipomyces starkeyi NRRL Y-11557</name>
    <dbReference type="NCBI Taxonomy" id="675824"/>
    <lineage>
        <taxon>Eukaryota</taxon>
        <taxon>Fungi</taxon>
        <taxon>Dikarya</taxon>
        <taxon>Ascomycota</taxon>
        <taxon>Saccharomycotina</taxon>
        <taxon>Lipomycetes</taxon>
        <taxon>Lipomycetales</taxon>
        <taxon>Lipomycetaceae</taxon>
        <taxon>Lipomyces</taxon>
    </lineage>
</organism>
<reference evidence="2 3" key="1">
    <citation type="journal article" date="2016" name="Proc. Natl. Acad. Sci. U.S.A.">
        <title>Comparative genomics of biotechnologically important yeasts.</title>
        <authorList>
            <person name="Riley R."/>
            <person name="Haridas S."/>
            <person name="Wolfe K.H."/>
            <person name="Lopes M.R."/>
            <person name="Hittinger C.T."/>
            <person name="Goeker M."/>
            <person name="Salamov A.A."/>
            <person name="Wisecaver J.H."/>
            <person name="Long T.M."/>
            <person name="Calvey C.H."/>
            <person name="Aerts A.L."/>
            <person name="Barry K.W."/>
            <person name="Choi C."/>
            <person name="Clum A."/>
            <person name="Coughlan A.Y."/>
            <person name="Deshpande S."/>
            <person name="Douglass A.P."/>
            <person name="Hanson S.J."/>
            <person name="Klenk H.-P."/>
            <person name="LaButti K.M."/>
            <person name="Lapidus A."/>
            <person name="Lindquist E.A."/>
            <person name="Lipzen A.M."/>
            <person name="Meier-Kolthoff J.P."/>
            <person name="Ohm R.A."/>
            <person name="Otillar R.P."/>
            <person name="Pangilinan J.L."/>
            <person name="Peng Y."/>
            <person name="Rokas A."/>
            <person name="Rosa C.A."/>
            <person name="Scheuner C."/>
            <person name="Sibirny A.A."/>
            <person name="Slot J.C."/>
            <person name="Stielow J.B."/>
            <person name="Sun H."/>
            <person name="Kurtzman C.P."/>
            <person name="Blackwell M."/>
            <person name="Grigoriev I.V."/>
            <person name="Jeffries T.W."/>
        </authorList>
    </citation>
    <scope>NUCLEOTIDE SEQUENCE [LARGE SCALE GENOMIC DNA]</scope>
    <source>
        <strain evidence="2 3">NRRL Y-11557</strain>
    </source>
</reference>
<accession>A0A1E3Q1A4</accession>
<proteinExistence type="predicted"/>
<evidence type="ECO:0000256" key="1">
    <source>
        <dbReference type="SAM" id="MobiDB-lite"/>
    </source>
</evidence>
<sequence length="108" mass="11882">MCAWKTTDSARATSTSNMKLHLGNHGIPLNGGDGHGRDEGGTKQQSLTTMFKKSFKDDVAKRLEQNLVRWMVTDDMAFLAIESSSFSHMGMPWPTRGNRYLSTGANCG</sequence>
<feature type="region of interest" description="Disordered" evidence="1">
    <location>
        <begin position="1"/>
        <end position="44"/>
    </location>
</feature>
<keyword evidence="3" id="KW-1185">Reference proteome</keyword>
<dbReference type="AlphaFoldDB" id="A0A1E3Q1A4"/>
<evidence type="ECO:0000313" key="2">
    <source>
        <dbReference type="EMBL" id="ODQ71436.1"/>
    </source>
</evidence>
<dbReference type="EMBL" id="KV454297">
    <property type="protein sequence ID" value="ODQ71436.1"/>
    <property type="molecule type" value="Genomic_DNA"/>
</dbReference>
<protein>
    <submittedName>
        <fullName evidence="2">Uncharacterized protein</fullName>
    </submittedName>
</protein>
<name>A0A1E3Q1A4_LIPST</name>
<dbReference type="STRING" id="675824.A0A1E3Q1A4"/>